<feature type="domain" description="AMP-binding enzyme C-terminal" evidence="2">
    <location>
        <begin position="426"/>
        <end position="501"/>
    </location>
</feature>
<dbReference type="InterPro" id="IPR025110">
    <property type="entry name" value="AMP-bd_C"/>
</dbReference>
<dbReference type="InterPro" id="IPR000873">
    <property type="entry name" value="AMP-dep_synth/lig_dom"/>
</dbReference>
<feature type="domain" description="AMP-dependent synthetase/ligase" evidence="1">
    <location>
        <begin position="10"/>
        <end position="376"/>
    </location>
</feature>
<dbReference type="GO" id="GO:0004467">
    <property type="term" value="F:long-chain fatty acid-CoA ligase activity"/>
    <property type="evidence" value="ECO:0007669"/>
    <property type="project" value="UniProtKB-EC"/>
</dbReference>
<dbReference type="InterPro" id="IPR020845">
    <property type="entry name" value="AMP-binding_CS"/>
</dbReference>
<evidence type="ECO:0000313" key="3">
    <source>
        <dbReference type="EMBL" id="MFF4028126.1"/>
    </source>
</evidence>
<proteinExistence type="predicted"/>
<comment type="caution">
    <text evidence="3">The sequence shown here is derived from an EMBL/GenBank/DDBJ whole genome shotgun (WGS) entry which is preliminary data.</text>
</comment>
<dbReference type="RefSeq" id="WP_387133161.1">
    <property type="nucleotide sequence ID" value="NZ_JBIATK010000025.1"/>
</dbReference>
<protein>
    <submittedName>
        <fullName evidence="3">Long-chain-fatty-acid--CoA ligase</fullName>
        <ecNumber evidence="3">6.2.1.3</ecNumber>
    </submittedName>
</protein>
<dbReference type="InterPro" id="IPR045851">
    <property type="entry name" value="AMP-bd_C_sf"/>
</dbReference>
<dbReference type="NCBIfam" id="NF004837">
    <property type="entry name" value="PRK06187.1"/>
    <property type="match status" value="1"/>
</dbReference>
<reference evidence="3 4" key="1">
    <citation type="submission" date="2024-10" db="EMBL/GenBank/DDBJ databases">
        <title>The Natural Products Discovery Center: Release of the First 8490 Sequenced Strains for Exploring Actinobacteria Biosynthetic Diversity.</title>
        <authorList>
            <person name="Kalkreuter E."/>
            <person name="Kautsar S.A."/>
            <person name="Yang D."/>
            <person name="Bader C.D."/>
            <person name="Teijaro C.N."/>
            <person name="Fluegel L."/>
            <person name="Davis C.M."/>
            <person name="Simpson J.R."/>
            <person name="Lauterbach L."/>
            <person name="Steele A.D."/>
            <person name="Gui C."/>
            <person name="Meng S."/>
            <person name="Li G."/>
            <person name="Viehrig K."/>
            <person name="Ye F."/>
            <person name="Su P."/>
            <person name="Kiefer A.F."/>
            <person name="Nichols A."/>
            <person name="Cepeda A.J."/>
            <person name="Yan W."/>
            <person name="Fan B."/>
            <person name="Jiang Y."/>
            <person name="Adhikari A."/>
            <person name="Zheng C.-J."/>
            <person name="Schuster L."/>
            <person name="Cowan T.M."/>
            <person name="Smanski M.J."/>
            <person name="Chevrette M.G."/>
            <person name="De Carvalho L.P.S."/>
            <person name="Shen B."/>
        </authorList>
    </citation>
    <scope>NUCLEOTIDE SEQUENCE [LARGE SCALE GENOMIC DNA]</scope>
    <source>
        <strain evidence="3 4">NPDC001867</strain>
    </source>
</reference>
<keyword evidence="4" id="KW-1185">Reference proteome</keyword>
<dbReference type="Gene3D" id="3.30.300.30">
    <property type="match status" value="1"/>
</dbReference>
<organism evidence="3 4">
    <name type="scientific">Nocardia elegans</name>
    <dbReference type="NCBI Taxonomy" id="300029"/>
    <lineage>
        <taxon>Bacteria</taxon>
        <taxon>Bacillati</taxon>
        <taxon>Actinomycetota</taxon>
        <taxon>Actinomycetes</taxon>
        <taxon>Mycobacteriales</taxon>
        <taxon>Nocardiaceae</taxon>
        <taxon>Nocardia</taxon>
    </lineage>
</organism>
<dbReference type="Pfam" id="PF13193">
    <property type="entry name" value="AMP-binding_C"/>
    <property type="match status" value="1"/>
</dbReference>
<sequence length="512" mass="55528">MYTLADLSRHGAARHGCRTAVVFEGTRLTYADLNRRVNQAAHAMIDLGLQPGERLAILSDNSARYLETYLAAAKLGVSVTPLNTRLSEPELEYIVKDSDAVVMVVGDGYEQLASALLSSTSALRRGLALDNHVNGFVAYEEALAQAPDHEPDPDFYRVSEDDLAVLMYTGGTTGTPKGVMLSHRNLLTAAIAAALGGAITKDDSTCFVLPIFHVSWWPILTLLLVGGKVVINRRPDLDEILRLIQEEKCTHANLVPTIYGWLTDHPALDSYDLSSLRSLTYAGSPFPAEVLKRAITAFGPLFAQGYGATETAGGPITMLDAADHHLDGADSHLLASAGRVAICSEIEVVDAVGERVEPGQIGEVCVRGKHVMLGYWKNPDLTADVLRNGWYHTGDLGYLDDRGFLFLTGRKSDMIISGGENVYPSEVENAIHSHPAVLECSVLGTADERWGELVHAVVVVRDGAQVSAEEIIEHCRDHLAGYKCPKKVSFRNGLPKTVVGKINRKELGELVR</sequence>
<dbReference type="PROSITE" id="PS00455">
    <property type="entry name" value="AMP_BINDING"/>
    <property type="match status" value="1"/>
</dbReference>
<keyword evidence="3" id="KW-0436">Ligase</keyword>
<dbReference type="InterPro" id="IPR050237">
    <property type="entry name" value="ATP-dep_AMP-bd_enzyme"/>
</dbReference>
<evidence type="ECO:0000313" key="4">
    <source>
        <dbReference type="Proteomes" id="UP001602089"/>
    </source>
</evidence>
<name>A0ABW6TPU0_9NOCA</name>
<dbReference type="Proteomes" id="UP001602089">
    <property type="component" value="Unassembled WGS sequence"/>
</dbReference>
<dbReference type="CDD" id="cd17631">
    <property type="entry name" value="FACL_FadD13-like"/>
    <property type="match status" value="1"/>
</dbReference>
<gene>
    <name evidence="3" type="ORF">ACFYY5_35330</name>
</gene>
<dbReference type="PANTHER" id="PTHR43767">
    <property type="entry name" value="LONG-CHAIN-FATTY-ACID--COA LIGASE"/>
    <property type="match status" value="1"/>
</dbReference>
<evidence type="ECO:0000259" key="2">
    <source>
        <dbReference type="Pfam" id="PF13193"/>
    </source>
</evidence>
<accession>A0ABW6TPU0</accession>
<dbReference type="PANTHER" id="PTHR43767:SF1">
    <property type="entry name" value="NONRIBOSOMAL PEPTIDE SYNTHASE PES1 (EUROFUNG)-RELATED"/>
    <property type="match status" value="1"/>
</dbReference>
<dbReference type="EMBL" id="JBIATK010000025">
    <property type="protein sequence ID" value="MFF4028126.1"/>
    <property type="molecule type" value="Genomic_DNA"/>
</dbReference>
<dbReference type="Gene3D" id="3.40.50.12780">
    <property type="entry name" value="N-terminal domain of ligase-like"/>
    <property type="match status" value="1"/>
</dbReference>
<dbReference type="SUPFAM" id="SSF56801">
    <property type="entry name" value="Acetyl-CoA synthetase-like"/>
    <property type="match status" value="1"/>
</dbReference>
<dbReference type="Pfam" id="PF00501">
    <property type="entry name" value="AMP-binding"/>
    <property type="match status" value="1"/>
</dbReference>
<dbReference type="EC" id="6.2.1.3" evidence="3"/>
<dbReference type="InterPro" id="IPR042099">
    <property type="entry name" value="ANL_N_sf"/>
</dbReference>
<evidence type="ECO:0000259" key="1">
    <source>
        <dbReference type="Pfam" id="PF00501"/>
    </source>
</evidence>